<dbReference type="InterPro" id="IPR036188">
    <property type="entry name" value="FAD/NAD-bd_sf"/>
</dbReference>
<evidence type="ECO:0000256" key="1">
    <source>
        <dbReference type="ARBA" id="ARBA00001974"/>
    </source>
</evidence>
<dbReference type="Gene3D" id="3.50.50.60">
    <property type="entry name" value="FAD/NAD(P)-binding domain"/>
    <property type="match status" value="1"/>
</dbReference>
<accession>A0ABW2BAZ4</accession>
<dbReference type="Gene3D" id="3.30.560.10">
    <property type="entry name" value="Glucose Oxidase, domain 3"/>
    <property type="match status" value="1"/>
</dbReference>
<comment type="cofactor">
    <cofactor evidence="1">
        <name>FAD</name>
        <dbReference type="ChEBI" id="CHEBI:57692"/>
    </cofactor>
</comment>
<evidence type="ECO:0000313" key="7">
    <source>
        <dbReference type="EMBL" id="MFC6762386.1"/>
    </source>
</evidence>
<keyword evidence="8" id="KW-1185">Reference proteome</keyword>
<dbReference type="PANTHER" id="PTHR11552:SF147">
    <property type="entry name" value="CHOLINE DEHYDROGENASE, MITOCHONDRIAL"/>
    <property type="match status" value="1"/>
</dbReference>
<protein>
    <submittedName>
        <fullName evidence="7">GMC family oxidoreductase</fullName>
    </submittedName>
</protein>
<evidence type="ECO:0000256" key="3">
    <source>
        <dbReference type="ARBA" id="ARBA00022630"/>
    </source>
</evidence>
<dbReference type="InterPro" id="IPR000172">
    <property type="entry name" value="GMC_OxRdtase_N"/>
</dbReference>
<name>A0ABW2BAZ4_9RHOB</name>
<comment type="caution">
    <text evidence="7">The sequence shown here is derived from an EMBL/GenBank/DDBJ whole genome shotgun (WGS) entry which is preliminary data.</text>
</comment>
<proteinExistence type="inferred from homology"/>
<keyword evidence="3 5" id="KW-0285">Flavoprotein</keyword>
<sequence length="254" mass="28360">MAARLSEDGHSKVTLLEAGKRDTNPWIHIPIGYGKTIVNPDVNWRFETEKGPEIADRPMYWARGRVLGGSSSINGLLYIRGQAADYDQWRQMGNTGWSYEDVLPYFRKAEDQENGSDTYHGSGGPLRVSNLVERNPLCEAFIASGVAAGIPRNDDFNGAGQEGIGYYQLTTRKARRCSAAVAYLRPARARPNLRVETEAVVERILFDGKRAIGCEFRRGGRLIRIRASREVILCAYSIKSPICCFCQVSDLPRN</sequence>
<dbReference type="PROSITE" id="PS00623">
    <property type="entry name" value="GMC_OXRED_1"/>
    <property type="match status" value="1"/>
</dbReference>
<comment type="similarity">
    <text evidence="2 5">Belongs to the GMC oxidoreductase family.</text>
</comment>
<dbReference type="Pfam" id="PF00732">
    <property type="entry name" value="GMC_oxred_N"/>
    <property type="match status" value="1"/>
</dbReference>
<feature type="domain" description="Glucose-methanol-choline oxidoreductase N-terminal" evidence="6">
    <location>
        <begin position="64"/>
        <end position="87"/>
    </location>
</feature>
<dbReference type="EMBL" id="JBHSWG010000004">
    <property type="protein sequence ID" value="MFC6762386.1"/>
    <property type="molecule type" value="Genomic_DNA"/>
</dbReference>
<dbReference type="Proteomes" id="UP001596353">
    <property type="component" value="Unassembled WGS sequence"/>
</dbReference>
<evidence type="ECO:0000259" key="6">
    <source>
        <dbReference type="PROSITE" id="PS00623"/>
    </source>
</evidence>
<gene>
    <name evidence="7" type="ORF">ACFQFQ_27200</name>
</gene>
<reference evidence="8" key="1">
    <citation type="journal article" date="2019" name="Int. J. Syst. Evol. Microbiol.">
        <title>The Global Catalogue of Microorganisms (GCM) 10K type strain sequencing project: providing services to taxonomists for standard genome sequencing and annotation.</title>
        <authorList>
            <consortium name="The Broad Institute Genomics Platform"/>
            <consortium name="The Broad Institute Genome Sequencing Center for Infectious Disease"/>
            <person name="Wu L."/>
            <person name="Ma J."/>
        </authorList>
    </citation>
    <scope>NUCLEOTIDE SEQUENCE [LARGE SCALE GENOMIC DNA]</scope>
    <source>
        <strain evidence="8">CCUG 66188</strain>
    </source>
</reference>
<organism evidence="7 8">
    <name type="scientific">Sulfitobacter porphyrae</name>
    <dbReference type="NCBI Taxonomy" id="1246864"/>
    <lineage>
        <taxon>Bacteria</taxon>
        <taxon>Pseudomonadati</taxon>
        <taxon>Pseudomonadota</taxon>
        <taxon>Alphaproteobacteria</taxon>
        <taxon>Rhodobacterales</taxon>
        <taxon>Roseobacteraceae</taxon>
        <taxon>Sulfitobacter</taxon>
    </lineage>
</organism>
<dbReference type="PANTHER" id="PTHR11552">
    <property type="entry name" value="GLUCOSE-METHANOL-CHOLINE GMC OXIDOREDUCTASE"/>
    <property type="match status" value="1"/>
</dbReference>
<evidence type="ECO:0000256" key="4">
    <source>
        <dbReference type="ARBA" id="ARBA00022827"/>
    </source>
</evidence>
<keyword evidence="4 5" id="KW-0274">FAD</keyword>
<evidence type="ECO:0000313" key="8">
    <source>
        <dbReference type="Proteomes" id="UP001596353"/>
    </source>
</evidence>
<dbReference type="InterPro" id="IPR012132">
    <property type="entry name" value="GMC_OxRdtase"/>
</dbReference>
<evidence type="ECO:0000256" key="2">
    <source>
        <dbReference type="ARBA" id="ARBA00010790"/>
    </source>
</evidence>
<dbReference type="SUPFAM" id="SSF51905">
    <property type="entry name" value="FAD/NAD(P)-binding domain"/>
    <property type="match status" value="1"/>
</dbReference>
<evidence type="ECO:0000256" key="5">
    <source>
        <dbReference type="RuleBase" id="RU003968"/>
    </source>
</evidence>